<evidence type="ECO:0000313" key="3">
    <source>
        <dbReference type="EMBL" id="MFO7191699.1"/>
    </source>
</evidence>
<dbReference type="PRINTS" id="PR01217">
    <property type="entry name" value="PRICHEXTENSN"/>
</dbReference>
<organism evidence="3 4">
    <name type="scientific">Thermocrispum agreste</name>
    <dbReference type="NCBI Taxonomy" id="37925"/>
    <lineage>
        <taxon>Bacteria</taxon>
        <taxon>Bacillati</taxon>
        <taxon>Actinomycetota</taxon>
        <taxon>Actinomycetes</taxon>
        <taxon>Pseudonocardiales</taxon>
        <taxon>Pseudonocardiaceae</taxon>
        <taxon>Thermocrispum</taxon>
    </lineage>
</organism>
<evidence type="ECO:0000256" key="2">
    <source>
        <dbReference type="SAM" id="Phobius"/>
    </source>
</evidence>
<feature type="compositionally biased region" description="Pro residues" evidence="1">
    <location>
        <begin position="155"/>
        <end position="165"/>
    </location>
</feature>
<dbReference type="Proteomes" id="UP000249324">
    <property type="component" value="Unassembled WGS sequence"/>
</dbReference>
<feature type="compositionally biased region" description="Low complexity" evidence="1">
    <location>
        <begin position="121"/>
        <end position="154"/>
    </location>
</feature>
<proteinExistence type="predicted"/>
<accession>A0ABD6FD58</accession>
<keyword evidence="2" id="KW-1133">Transmembrane helix</keyword>
<comment type="caution">
    <text evidence="3">The sequence shown here is derived from an EMBL/GenBank/DDBJ whole genome shotgun (WGS) entry which is preliminary data.</text>
</comment>
<sequence length="200" mass="19891">MSVAPPAEATRPRRASYLALLASGVVTATAFAGIAVLAGPTAPVAEKNVQQFQREPNGGAGGGLIAGNPTPEETTVKISGTAHGGDLAPSTTPTTTSTTEDEDAPGTPKPDRPADTSEDLPTTSTGGTTTTKPSKPTTTTTKTPPDDPPTTTTPDDPPSTGPTDPPCDEPCETEDPEPPGGGTSTASNTATPSGSSSSRR</sequence>
<dbReference type="AlphaFoldDB" id="A0ABD6FD58"/>
<gene>
    <name evidence="3" type="ORF">DIU77_005605</name>
</gene>
<keyword evidence="2" id="KW-0472">Membrane</keyword>
<protein>
    <submittedName>
        <fullName evidence="3">Uncharacterized protein</fullName>
    </submittedName>
</protein>
<evidence type="ECO:0000313" key="4">
    <source>
        <dbReference type="Proteomes" id="UP000249324"/>
    </source>
</evidence>
<keyword evidence="2" id="KW-0812">Transmembrane</keyword>
<feature type="compositionally biased region" description="Acidic residues" evidence="1">
    <location>
        <begin position="166"/>
        <end position="177"/>
    </location>
</feature>
<name>A0ABD6FD58_9PSEU</name>
<feature type="transmembrane region" description="Helical" evidence="2">
    <location>
        <begin position="17"/>
        <end position="38"/>
    </location>
</feature>
<feature type="region of interest" description="Disordered" evidence="1">
    <location>
        <begin position="48"/>
        <end position="200"/>
    </location>
</feature>
<feature type="compositionally biased region" description="Low complexity" evidence="1">
    <location>
        <begin position="184"/>
        <end position="200"/>
    </location>
</feature>
<reference evidence="3 4" key="1">
    <citation type="journal article" date="2021" name="BMC Genomics">
        <title>Genome-resolved metagenome and metatranscriptome analyses of thermophilic composting reveal key bacterial players and their metabolic interactions.</title>
        <authorList>
            <person name="Braga L.P.P."/>
            <person name="Pereira R.V."/>
            <person name="Martins L.F."/>
            <person name="Moura L.M.S."/>
            <person name="Sanchez F.B."/>
            <person name="Patane J.S.L."/>
            <person name="da Silva A.M."/>
            <person name="Setubal J.C."/>
        </authorList>
    </citation>
    <scope>NUCLEOTIDE SEQUENCE [LARGE SCALE GENOMIC DNA]</scope>
    <source>
        <strain evidence="3">ZC4RG45</strain>
    </source>
</reference>
<evidence type="ECO:0000256" key="1">
    <source>
        <dbReference type="SAM" id="MobiDB-lite"/>
    </source>
</evidence>
<feature type="compositionally biased region" description="Low complexity" evidence="1">
    <location>
        <begin position="89"/>
        <end position="98"/>
    </location>
</feature>
<dbReference type="EMBL" id="QGUI02000044">
    <property type="protein sequence ID" value="MFO7191699.1"/>
    <property type="molecule type" value="Genomic_DNA"/>
</dbReference>